<dbReference type="Proteomes" id="UP000425960">
    <property type="component" value="Chromosome"/>
</dbReference>
<dbReference type="AlphaFoldDB" id="A0A5K7ZDF3"/>
<dbReference type="InterPro" id="IPR010998">
    <property type="entry name" value="Integrase_recombinase_N"/>
</dbReference>
<dbReference type="PROSITE" id="PS51898">
    <property type="entry name" value="TYR_RECOMBINASE"/>
    <property type="match status" value="1"/>
</dbReference>
<proteinExistence type="inferred from homology"/>
<feature type="domain" description="Core-binding (CB)" evidence="7">
    <location>
        <begin position="230"/>
        <end position="319"/>
    </location>
</feature>
<dbReference type="Pfam" id="PF20172">
    <property type="entry name" value="DUF6538"/>
    <property type="match status" value="1"/>
</dbReference>
<dbReference type="InterPro" id="IPR046668">
    <property type="entry name" value="DUF6538"/>
</dbReference>
<dbReference type="Gene3D" id="1.10.443.10">
    <property type="entry name" value="Intergrase catalytic core"/>
    <property type="match status" value="1"/>
</dbReference>
<gene>
    <name evidence="8" type="ORF">DSCO28_07840</name>
</gene>
<evidence type="ECO:0000256" key="2">
    <source>
        <dbReference type="ARBA" id="ARBA00022908"/>
    </source>
</evidence>
<feature type="domain" description="Tyr recombinase" evidence="6">
    <location>
        <begin position="344"/>
        <end position="543"/>
    </location>
</feature>
<dbReference type="InterPro" id="IPR011010">
    <property type="entry name" value="DNA_brk_join_enz"/>
</dbReference>
<dbReference type="InterPro" id="IPR002104">
    <property type="entry name" value="Integrase_catalytic"/>
</dbReference>
<dbReference type="InterPro" id="IPR013762">
    <property type="entry name" value="Integrase-like_cat_sf"/>
</dbReference>
<organism evidence="8 9">
    <name type="scientific">Desulfosarcina ovata subsp. sediminis</name>
    <dbReference type="NCBI Taxonomy" id="885957"/>
    <lineage>
        <taxon>Bacteria</taxon>
        <taxon>Pseudomonadati</taxon>
        <taxon>Thermodesulfobacteriota</taxon>
        <taxon>Desulfobacteria</taxon>
        <taxon>Desulfobacterales</taxon>
        <taxon>Desulfosarcinaceae</taxon>
        <taxon>Desulfosarcina</taxon>
    </lineage>
</organism>
<dbReference type="GO" id="GO:0015074">
    <property type="term" value="P:DNA integration"/>
    <property type="evidence" value="ECO:0007669"/>
    <property type="project" value="UniProtKB-KW"/>
</dbReference>
<dbReference type="CDD" id="cd01184">
    <property type="entry name" value="INT_C_like_1"/>
    <property type="match status" value="1"/>
</dbReference>
<evidence type="ECO:0000259" key="7">
    <source>
        <dbReference type="PROSITE" id="PS51900"/>
    </source>
</evidence>
<evidence type="ECO:0000256" key="1">
    <source>
        <dbReference type="ARBA" id="ARBA00008857"/>
    </source>
</evidence>
<evidence type="ECO:0000256" key="3">
    <source>
        <dbReference type="ARBA" id="ARBA00023125"/>
    </source>
</evidence>
<dbReference type="PROSITE" id="PS51900">
    <property type="entry name" value="CB"/>
    <property type="match status" value="1"/>
</dbReference>
<comment type="similarity">
    <text evidence="1">Belongs to the 'phage' integrase family.</text>
</comment>
<dbReference type="InterPro" id="IPR050090">
    <property type="entry name" value="Tyrosine_recombinase_XerCD"/>
</dbReference>
<dbReference type="PANTHER" id="PTHR30349">
    <property type="entry name" value="PHAGE INTEGRASE-RELATED"/>
    <property type="match status" value="1"/>
</dbReference>
<evidence type="ECO:0000313" key="9">
    <source>
        <dbReference type="Proteomes" id="UP000425960"/>
    </source>
</evidence>
<name>A0A5K7ZDF3_9BACT</name>
<keyword evidence="4" id="KW-0233">DNA recombination</keyword>
<protein>
    <submittedName>
        <fullName evidence="8">Integrase</fullName>
    </submittedName>
</protein>
<sequence length="565" mass="65291">MPNSKRKRCAIRSPSYLLNTSRRGCYYFRMKVPLDLQERVGKKELRASLRTGYLTDARHKSMLIGGRVQQLFRKLRSGNGGYNDMTKLDKDKINEIIREYIKGSLEWEEDYKANLNRPLTDDALDSRVDFMESMEADMREALAKCDRSPVERDVKKLIEERGLDIEQGSEDYNILCREVTKANIDVLQVEQKRAMGDYSSPEEVVLMELIEGPQPPFTPQIQQPAQQTSATVKQAADAFFDEFNRDWKPRSRTDYQNVLDQIVSGFDPGTQLHTIDYNRVKAFRDGLRDGSLSKNGTPLSIARTNFFTATIKRIFDLAMKQDRNLDRINPADGLQLRDKRKVSEKRDVFTNDELKAIFVDSKEYGQDKHTKAANFWVPLLGLYTGARLDELCQILIEDVVQRDGMWCLDIRDDNAERKSVKTGERRIVPLHPFIIDGLGFPEFVQGIDKRKKRVFHELVYVNNRWGHGLGQWFGRFKKRVGIESTGGMKSFHSFRHTLINHLKQNEADPQYVKEFVGHKSGKDITWDLYGKAFKPATLMEKVVMKLDYPIDLSHLKGSRWVSTKS</sequence>
<dbReference type="Gene3D" id="1.10.150.130">
    <property type="match status" value="1"/>
</dbReference>
<keyword evidence="2" id="KW-0229">DNA integration</keyword>
<dbReference type="SUPFAM" id="SSF56349">
    <property type="entry name" value="DNA breaking-rejoining enzymes"/>
    <property type="match status" value="1"/>
</dbReference>
<accession>A0A5K7ZDF3</accession>
<dbReference type="KEGG" id="dov:DSCO28_07840"/>
<evidence type="ECO:0000313" key="8">
    <source>
        <dbReference type="EMBL" id="BBO80218.1"/>
    </source>
</evidence>
<dbReference type="Pfam" id="PF00589">
    <property type="entry name" value="Phage_integrase"/>
    <property type="match status" value="1"/>
</dbReference>
<reference evidence="8 9" key="1">
    <citation type="submission" date="2019-11" db="EMBL/GenBank/DDBJ databases">
        <title>Comparative genomics of hydrocarbon-degrading Desulfosarcina strains.</title>
        <authorList>
            <person name="Watanabe M."/>
            <person name="Kojima H."/>
            <person name="Fukui M."/>
        </authorList>
    </citation>
    <scope>NUCLEOTIDE SEQUENCE [LARGE SCALE GENOMIC DNA]</scope>
    <source>
        <strain evidence="8 9">28bB2T</strain>
    </source>
</reference>
<dbReference type="GO" id="GO:0003677">
    <property type="term" value="F:DNA binding"/>
    <property type="evidence" value="ECO:0007669"/>
    <property type="project" value="UniProtKB-UniRule"/>
</dbReference>
<keyword evidence="3 5" id="KW-0238">DNA-binding</keyword>
<evidence type="ECO:0000256" key="5">
    <source>
        <dbReference type="PROSITE-ProRule" id="PRU01248"/>
    </source>
</evidence>
<evidence type="ECO:0000259" key="6">
    <source>
        <dbReference type="PROSITE" id="PS51898"/>
    </source>
</evidence>
<dbReference type="EMBL" id="AP021876">
    <property type="protein sequence ID" value="BBO80218.1"/>
    <property type="molecule type" value="Genomic_DNA"/>
</dbReference>
<evidence type="ECO:0000256" key="4">
    <source>
        <dbReference type="ARBA" id="ARBA00023172"/>
    </source>
</evidence>
<dbReference type="GO" id="GO:0006310">
    <property type="term" value="P:DNA recombination"/>
    <property type="evidence" value="ECO:0007669"/>
    <property type="project" value="UniProtKB-KW"/>
</dbReference>
<dbReference type="PANTHER" id="PTHR30349:SF41">
    <property type="entry name" value="INTEGRASE_RECOMBINASE PROTEIN MJ0367-RELATED"/>
    <property type="match status" value="1"/>
</dbReference>
<dbReference type="RefSeq" id="WP_155321235.1">
    <property type="nucleotide sequence ID" value="NZ_AP021876.1"/>
</dbReference>
<dbReference type="InterPro" id="IPR044068">
    <property type="entry name" value="CB"/>
</dbReference>